<dbReference type="CDD" id="cd17536">
    <property type="entry name" value="REC_YesN-like"/>
    <property type="match status" value="1"/>
</dbReference>
<gene>
    <name evidence="7" type="ORF">Q5741_09600</name>
</gene>
<dbReference type="SMART" id="SM00342">
    <property type="entry name" value="HTH_ARAC"/>
    <property type="match status" value="1"/>
</dbReference>
<evidence type="ECO:0000256" key="4">
    <source>
        <dbReference type="PROSITE-ProRule" id="PRU00169"/>
    </source>
</evidence>
<dbReference type="InterPro" id="IPR011006">
    <property type="entry name" value="CheY-like_superfamily"/>
</dbReference>
<dbReference type="Gene3D" id="3.40.50.2300">
    <property type="match status" value="1"/>
</dbReference>
<sequence length="540" mass="61250">MKVLIVDDEKHVRDAIRLLGDWKSFGVDTVLEADNGASAIHIIQQETPQIVVTDMNMPGLGGEQLLEWINEHQSNTKVLVVSGYDDFRLVRHAIRFGGMDYILKPVDPDEINAALSKAIQSWHHEEAKRLDSTRQSIVVNQMRPHYMDQLLSGLISSTGRAHAALSRLRDELLLPHDITHCAVAVISTSHLDPELLGKYEHNHSLLQFSILNVCSEFLESRRTGTAFRNLKQADEIVLLYWRDSAMLPQILNDMNQGMSITLGRYVHFGVSSASPFPQGLYAAYHEARQALWRRNLLQASGCLHHAAPPASASRSLRMSAWEEKLRVSALSCNDRQIAAAVGEWLAVVSLLDSIHAEQIAGWNSELDWMLGRWLDDRPEDAAGEELSGQREAATALPMNDHGLLDISLWRQQMEKRLKAAGTALTQIHGKENHIIRDIARYLDQHYAEEISLQDMAGRFYLSREYISRKFKQEFGMNLTDYLGRVRIRQAKLLLLNPQLRVTQIAEMVGYQDEKYFSKVFKKMEGRSPAEFRKQAMPAKS</sequence>
<dbReference type="InterPro" id="IPR020449">
    <property type="entry name" value="Tscrpt_reg_AraC-type_HTH"/>
</dbReference>
<keyword evidence="4" id="KW-0597">Phosphoprotein</keyword>
<dbReference type="PROSITE" id="PS01124">
    <property type="entry name" value="HTH_ARAC_FAMILY_2"/>
    <property type="match status" value="1"/>
</dbReference>
<evidence type="ECO:0000256" key="3">
    <source>
        <dbReference type="ARBA" id="ARBA00023163"/>
    </source>
</evidence>
<dbReference type="EMBL" id="JAUQTB010000004">
    <property type="protein sequence ID" value="MDO7906675.1"/>
    <property type="molecule type" value="Genomic_DNA"/>
</dbReference>
<dbReference type="Gene3D" id="1.10.10.60">
    <property type="entry name" value="Homeodomain-like"/>
    <property type="match status" value="2"/>
</dbReference>
<evidence type="ECO:0000313" key="8">
    <source>
        <dbReference type="Proteomes" id="UP001240171"/>
    </source>
</evidence>
<dbReference type="InterPro" id="IPR001789">
    <property type="entry name" value="Sig_transdc_resp-reg_receiver"/>
</dbReference>
<accession>A0ABT9CBP2</accession>
<reference evidence="7 8" key="1">
    <citation type="submission" date="2023-07" db="EMBL/GenBank/DDBJ databases">
        <title>Paenibacillus sp. JX-17 nov. isolated from soil.</title>
        <authorList>
            <person name="Wan Y."/>
            <person name="Liu B."/>
        </authorList>
    </citation>
    <scope>NUCLEOTIDE SEQUENCE [LARGE SCALE GENOMIC DNA]</scope>
    <source>
        <strain evidence="7 8">JX-17</strain>
    </source>
</reference>
<dbReference type="PROSITE" id="PS50110">
    <property type="entry name" value="RESPONSE_REGULATORY"/>
    <property type="match status" value="1"/>
</dbReference>
<evidence type="ECO:0000256" key="1">
    <source>
        <dbReference type="ARBA" id="ARBA00023015"/>
    </source>
</evidence>
<dbReference type="InterPro" id="IPR018062">
    <property type="entry name" value="HTH_AraC-typ_CS"/>
</dbReference>
<dbReference type="SUPFAM" id="SSF52172">
    <property type="entry name" value="CheY-like"/>
    <property type="match status" value="1"/>
</dbReference>
<evidence type="ECO:0000259" key="6">
    <source>
        <dbReference type="PROSITE" id="PS50110"/>
    </source>
</evidence>
<dbReference type="Pfam" id="PF12833">
    <property type="entry name" value="HTH_18"/>
    <property type="match status" value="1"/>
</dbReference>
<feature type="domain" description="HTH araC/xylS-type" evidence="5">
    <location>
        <begin position="436"/>
        <end position="534"/>
    </location>
</feature>
<dbReference type="PRINTS" id="PR00032">
    <property type="entry name" value="HTHARAC"/>
</dbReference>
<dbReference type="Proteomes" id="UP001240171">
    <property type="component" value="Unassembled WGS sequence"/>
</dbReference>
<protein>
    <submittedName>
        <fullName evidence="7">Response regulator</fullName>
    </submittedName>
</protein>
<evidence type="ECO:0000259" key="5">
    <source>
        <dbReference type="PROSITE" id="PS01124"/>
    </source>
</evidence>
<keyword evidence="8" id="KW-1185">Reference proteome</keyword>
<keyword evidence="2" id="KW-0238">DNA-binding</keyword>
<dbReference type="RefSeq" id="WP_305023876.1">
    <property type="nucleotide sequence ID" value="NZ_JAUQTB010000004.1"/>
</dbReference>
<dbReference type="PANTHER" id="PTHR43280">
    <property type="entry name" value="ARAC-FAMILY TRANSCRIPTIONAL REGULATOR"/>
    <property type="match status" value="1"/>
</dbReference>
<keyword evidence="1" id="KW-0805">Transcription regulation</keyword>
<name>A0ABT9CBP2_9BACL</name>
<feature type="modified residue" description="4-aspartylphosphate" evidence="4">
    <location>
        <position position="54"/>
    </location>
</feature>
<evidence type="ECO:0000313" key="7">
    <source>
        <dbReference type="EMBL" id="MDO7906675.1"/>
    </source>
</evidence>
<dbReference type="SUPFAM" id="SSF46689">
    <property type="entry name" value="Homeodomain-like"/>
    <property type="match status" value="2"/>
</dbReference>
<dbReference type="InterPro" id="IPR018060">
    <property type="entry name" value="HTH_AraC"/>
</dbReference>
<keyword evidence="3" id="KW-0804">Transcription</keyword>
<dbReference type="PANTHER" id="PTHR43280:SF28">
    <property type="entry name" value="HTH-TYPE TRANSCRIPTIONAL ACTIVATOR RHAS"/>
    <property type="match status" value="1"/>
</dbReference>
<evidence type="ECO:0000256" key="2">
    <source>
        <dbReference type="ARBA" id="ARBA00023125"/>
    </source>
</evidence>
<dbReference type="Pfam" id="PF00072">
    <property type="entry name" value="Response_reg"/>
    <property type="match status" value="1"/>
</dbReference>
<feature type="domain" description="Response regulatory" evidence="6">
    <location>
        <begin position="2"/>
        <end position="119"/>
    </location>
</feature>
<comment type="caution">
    <text evidence="7">The sequence shown here is derived from an EMBL/GenBank/DDBJ whole genome shotgun (WGS) entry which is preliminary data.</text>
</comment>
<organism evidence="7 8">
    <name type="scientific">Paenibacillus lacisoli</name>
    <dbReference type="NCBI Taxonomy" id="3064525"/>
    <lineage>
        <taxon>Bacteria</taxon>
        <taxon>Bacillati</taxon>
        <taxon>Bacillota</taxon>
        <taxon>Bacilli</taxon>
        <taxon>Bacillales</taxon>
        <taxon>Paenibacillaceae</taxon>
        <taxon>Paenibacillus</taxon>
    </lineage>
</organism>
<proteinExistence type="predicted"/>
<dbReference type="InterPro" id="IPR009057">
    <property type="entry name" value="Homeodomain-like_sf"/>
</dbReference>
<dbReference type="PROSITE" id="PS00041">
    <property type="entry name" value="HTH_ARAC_FAMILY_1"/>
    <property type="match status" value="1"/>
</dbReference>
<dbReference type="SMART" id="SM00448">
    <property type="entry name" value="REC"/>
    <property type="match status" value="1"/>
</dbReference>